<name>A0A3N0V2D6_9GAMM</name>
<protein>
    <submittedName>
        <fullName evidence="2">Uncharacterized protein</fullName>
    </submittedName>
</protein>
<gene>
    <name evidence="2" type="ORF">ED208_14845</name>
</gene>
<keyword evidence="1" id="KW-0472">Membrane</keyword>
<evidence type="ECO:0000313" key="2">
    <source>
        <dbReference type="EMBL" id="ROH86714.1"/>
    </source>
</evidence>
<feature type="transmembrane region" description="Helical" evidence="1">
    <location>
        <begin position="120"/>
        <end position="141"/>
    </location>
</feature>
<feature type="transmembrane region" description="Helical" evidence="1">
    <location>
        <begin position="65"/>
        <end position="82"/>
    </location>
</feature>
<keyword evidence="1" id="KW-0812">Transmembrane</keyword>
<reference evidence="2 3" key="1">
    <citation type="submission" date="2018-10" db="EMBL/GenBank/DDBJ databases">
        <authorList>
            <person name="Chen W.-M."/>
        </authorList>
    </citation>
    <scope>NUCLEOTIDE SEQUENCE [LARGE SCALE GENOMIC DNA]</scope>
    <source>
        <strain evidence="2 3">THS-13</strain>
    </source>
</reference>
<keyword evidence="3" id="KW-1185">Reference proteome</keyword>
<dbReference type="AlphaFoldDB" id="A0A3N0V2D6"/>
<evidence type="ECO:0000256" key="1">
    <source>
        <dbReference type="SAM" id="Phobius"/>
    </source>
</evidence>
<sequence>MLLGGLPDLATAATCLLCWWQPRLLGTDWIKPMLLTVLVEFLVIHSGVFMAVFGNAPKTRLFRSLAHLGLAGFYGLFVWLIARDYEAPWLYALFGWLFFSKLLVCWSAQPLHHPSLREQLIDWPMAVASYLLSLVLGGLLFEAQRGGLDYRLIREAGLSGKPMFEQAPWTLLASGALYFTAMGLYRMRLWRWRRPGPQPAASN</sequence>
<keyword evidence="1" id="KW-1133">Transmembrane helix</keyword>
<proteinExistence type="predicted"/>
<feature type="transmembrane region" description="Helical" evidence="1">
    <location>
        <begin position="167"/>
        <end position="185"/>
    </location>
</feature>
<accession>A0A3N0V2D6</accession>
<feature type="transmembrane region" description="Helical" evidence="1">
    <location>
        <begin position="29"/>
        <end position="53"/>
    </location>
</feature>
<organism evidence="2 3">
    <name type="scientific">Stagnimonas aquatica</name>
    <dbReference type="NCBI Taxonomy" id="2689987"/>
    <lineage>
        <taxon>Bacteria</taxon>
        <taxon>Pseudomonadati</taxon>
        <taxon>Pseudomonadota</taxon>
        <taxon>Gammaproteobacteria</taxon>
        <taxon>Nevskiales</taxon>
        <taxon>Nevskiaceae</taxon>
        <taxon>Stagnimonas</taxon>
    </lineage>
</organism>
<evidence type="ECO:0000313" key="3">
    <source>
        <dbReference type="Proteomes" id="UP000282106"/>
    </source>
</evidence>
<feature type="transmembrane region" description="Helical" evidence="1">
    <location>
        <begin position="88"/>
        <end position="108"/>
    </location>
</feature>
<comment type="caution">
    <text evidence="2">The sequence shown here is derived from an EMBL/GenBank/DDBJ whole genome shotgun (WGS) entry which is preliminary data.</text>
</comment>
<dbReference type="InParanoid" id="A0A3N0V2D6"/>
<dbReference type="Proteomes" id="UP000282106">
    <property type="component" value="Unassembled WGS sequence"/>
</dbReference>
<dbReference type="EMBL" id="RJVO01000008">
    <property type="protein sequence ID" value="ROH86714.1"/>
    <property type="molecule type" value="Genomic_DNA"/>
</dbReference>